<evidence type="ECO:0000259" key="25">
    <source>
        <dbReference type="Pfam" id="PF00032"/>
    </source>
</evidence>
<evidence type="ECO:0000259" key="26">
    <source>
        <dbReference type="Pfam" id="PF00033"/>
    </source>
</evidence>
<dbReference type="EMBL" id="MK238348">
    <property type="protein sequence ID" value="UFP91250.1"/>
    <property type="molecule type" value="Genomic_DNA"/>
</dbReference>
<dbReference type="InterPro" id="IPR036150">
    <property type="entry name" value="Cyt_b/b6_C_sf"/>
</dbReference>
<keyword evidence="7" id="KW-0679">Respiratory chain</keyword>
<dbReference type="PANTHER" id="PTHR19271">
    <property type="entry name" value="CYTOCHROME B"/>
    <property type="match status" value="1"/>
</dbReference>
<comment type="subunit">
    <text evidence="3">The main subunits of complex b-c1 are: cytochrome b, cytochrome c1 and the Rieske protein.</text>
</comment>
<feature type="transmembrane region" description="Helical" evidence="24">
    <location>
        <begin position="37"/>
        <end position="58"/>
    </location>
</feature>
<evidence type="ECO:0000256" key="20">
    <source>
        <dbReference type="ARBA" id="ARBA00032818"/>
    </source>
</evidence>
<evidence type="ECO:0000256" key="19">
    <source>
        <dbReference type="ARBA" id="ARBA00032600"/>
    </source>
</evidence>
<feature type="transmembrane region" description="Helical" evidence="24">
    <location>
        <begin position="321"/>
        <end position="341"/>
    </location>
</feature>
<dbReference type="GO" id="GO:0008121">
    <property type="term" value="F:quinol-cytochrome-c reductase activity"/>
    <property type="evidence" value="ECO:0007669"/>
    <property type="project" value="InterPro"/>
</dbReference>
<dbReference type="SUPFAM" id="SSF81342">
    <property type="entry name" value="Transmembrane di-heme cytochromes"/>
    <property type="match status" value="1"/>
</dbReference>
<dbReference type="FunFam" id="1.20.810.10:FF:000002">
    <property type="entry name" value="Cytochrome b"/>
    <property type="match status" value="1"/>
</dbReference>
<dbReference type="InterPro" id="IPR005797">
    <property type="entry name" value="Cyt_b/b6_N"/>
</dbReference>
<keyword evidence="10" id="KW-0999">Mitochondrion inner membrane</keyword>
<evidence type="ECO:0000256" key="23">
    <source>
        <dbReference type="PIRSR" id="PIRSR038885-2"/>
    </source>
</evidence>
<feature type="transmembrane region" description="Helical" evidence="24">
    <location>
        <begin position="78"/>
        <end position="100"/>
    </location>
</feature>
<evidence type="ECO:0000256" key="10">
    <source>
        <dbReference type="ARBA" id="ARBA00022792"/>
    </source>
</evidence>
<feature type="transmembrane region" description="Helical" evidence="24">
    <location>
        <begin position="179"/>
        <end position="200"/>
    </location>
</feature>
<dbReference type="CDD" id="cd00284">
    <property type="entry name" value="Cytochrome_b_N"/>
    <property type="match status" value="1"/>
</dbReference>
<comment type="function">
    <text evidence="1">Component of the ubiquinol-cytochrome c reductase complex (complex III or cytochrome b-c1 complex) that is part of the mitochondrial respiratory chain. The b-c1 complex mediates electron transfer from ubiquinol to cytochrome c. Contributes to the generation of a proton gradient across the mitochondrial membrane that is then used for ATP synthesis.</text>
</comment>
<dbReference type="AlphaFoldDB" id="A0A8K1SP79"/>
<evidence type="ECO:0000256" key="12">
    <source>
        <dbReference type="ARBA" id="ARBA00022989"/>
    </source>
</evidence>
<keyword evidence="8 24" id="KW-0812">Transmembrane</keyword>
<name>A0A8K1SP79_9SCAR</name>
<dbReference type="InterPro" id="IPR016174">
    <property type="entry name" value="Di-haem_cyt_TM"/>
</dbReference>
<evidence type="ECO:0000256" key="3">
    <source>
        <dbReference type="ARBA" id="ARBA00011649"/>
    </source>
</evidence>
<dbReference type="GO" id="GO:0046872">
    <property type="term" value="F:metal ion binding"/>
    <property type="evidence" value="ECO:0007669"/>
    <property type="project" value="UniProtKB-KW"/>
</dbReference>
<evidence type="ECO:0000256" key="15">
    <source>
        <dbReference type="ARBA" id="ARBA00023128"/>
    </source>
</evidence>
<dbReference type="InterPro" id="IPR005798">
    <property type="entry name" value="Cyt_b/b6_C"/>
</dbReference>
<feature type="transmembrane region" description="Helical" evidence="24">
    <location>
        <begin position="112"/>
        <end position="134"/>
    </location>
</feature>
<feature type="binding site" description="axial binding residue" evidence="23">
    <location>
        <position position="183"/>
    </location>
    <ligand>
        <name>heme b</name>
        <dbReference type="ChEBI" id="CHEBI:60344"/>
        <label>b562</label>
    </ligand>
    <ligandPart>
        <name>Fe</name>
        <dbReference type="ChEBI" id="CHEBI:18248"/>
    </ligandPart>
</feature>
<keyword evidence="12 24" id="KW-1133">Transmembrane helix</keyword>
<comment type="cofactor">
    <cofactor evidence="23">
        <name>heme</name>
        <dbReference type="ChEBI" id="CHEBI:30413"/>
    </cofactor>
    <text evidence="23">Binds 2 heme groups non-covalently.</text>
</comment>
<keyword evidence="15 27" id="KW-0496">Mitochondrion</keyword>
<evidence type="ECO:0000256" key="18">
    <source>
        <dbReference type="ARBA" id="ARBA00031681"/>
    </source>
</evidence>
<evidence type="ECO:0000256" key="16">
    <source>
        <dbReference type="ARBA" id="ARBA00023136"/>
    </source>
</evidence>
<feature type="binding site" evidence="22">
    <location>
        <position position="202"/>
    </location>
    <ligand>
        <name>a ubiquinone</name>
        <dbReference type="ChEBI" id="CHEBI:16389"/>
    </ligand>
</feature>
<evidence type="ECO:0000256" key="22">
    <source>
        <dbReference type="PIRSR" id="PIRSR038885-1"/>
    </source>
</evidence>
<dbReference type="InterPro" id="IPR030689">
    <property type="entry name" value="Cytochrome_b"/>
</dbReference>
<evidence type="ECO:0000256" key="11">
    <source>
        <dbReference type="ARBA" id="ARBA00022982"/>
    </source>
</evidence>
<dbReference type="Gene3D" id="1.20.810.10">
    <property type="entry name" value="Cytochrome Bc1 Complex, Chain C"/>
    <property type="match status" value="1"/>
</dbReference>
<comment type="subcellular location">
    <subcellularLocation>
        <location evidence="2">Mitochondrion inner membrane</location>
        <topology evidence="2">Multi-pass membrane protein</topology>
    </subcellularLocation>
</comment>
<feature type="transmembrane region" description="Helical" evidence="24">
    <location>
        <begin position="230"/>
        <end position="251"/>
    </location>
</feature>
<keyword evidence="11" id="KW-0249">Electron transport</keyword>
<feature type="binding site" description="axial binding residue" evidence="23">
    <location>
        <position position="98"/>
    </location>
    <ligand>
        <name>heme b</name>
        <dbReference type="ChEBI" id="CHEBI:60344"/>
        <label>b566</label>
    </ligand>
    <ligandPart>
        <name>Fe</name>
        <dbReference type="ChEBI" id="CHEBI:18248"/>
    </ligandPart>
</feature>
<keyword evidence="16 24" id="KW-0472">Membrane</keyword>
<proteinExistence type="inferred from homology"/>
<reference evidence="27" key="1">
    <citation type="submission" date="2018-11" db="EMBL/GenBank/DDBJ databases">
        <title>Structural features of the complete mitogenomes of Two Chinese Stag Bettles (Coleoptera,Lucanidae) with the Phylogenetic implications.</title>
        <authorList>
            <person name="Ji H.C."/>
        </authorList>
    </citation>
    <scope>NUCLEOTIDE SEQUENCE</scope>
</reference>
<feature type="transmembrane region" description="Helical" evidence="24">
    <location>
        <begin position="140"/>
        <end position="167"/>
    </location>
</feature>
<feature type="binding site" description="axial binding residue" evidence="23">
    <location>
        <position position="84"/>
    </location>
    <ligand>
        <name>heme b</name>
        <dbReference type="ChEBI" id="CHEBI:60344"/>
        <label>b562</label>
    </ligand>
    <ligandPart>
        <name>Fe</name>
        <dbReference type="ChEBI" id="CHEBI:18248"/>
    </ligandPart>
</feature>
<feature type="binding site" description="axial binding residue" evidence="23">
    <location>
        <position position="197"/>
    </location>
    <ligand>
        <name>heme b</name>
        <dbReference type="ChEBI" id="CHEBI:60344"/>
        <label>b566</label>
    </ligand>
    <ligandPart>
        <name>Fe</name>
        <dbReference type="ChEBI" id="CHEBI:18248"/>
    </ligandPart>
</feature>
<dbReference type="Pfam" id="PF00033">
    <property type="entry name" value="Cytochrome_B"/>
    <property type="match status" value="1"/>
</dbReference>
<evidence type="ECO:0000256" key="24">
    <source>
        <dbReference type="SAM" id="Phobius"/>
    </source>
</evidence>
<geneLocation type="mitochondrion" evidence="27"/>
<comment type="similarity">
    <text evidence="21">Belongs to the cytochrome b family.</text>
</comment>
<feature type="transmembrane region" description="Helical" evidence="24">
    <location>
        <begin position="288"/>
        <end position="309"/>
    </location>
</feature>
<evidence type="ECO:0000256" key="14">
    <source>
        <dbReference type="ARBA" id="ARBA00023075"/>
    </source>
</evidence>
<evidence type="ECO:0000256" key="13">
    <source>
        <dbReference type="ARBA" id="ARBA00023004"/>
    </source>
</evidence>
<evidence type="ECO:0000256" key="4">
    <source>
        <dbReference type="ARBA" id="ARBA00013531"/>
    </source>
</evidence>
<dbReference type="GO" id="GO:0016491">
    <property type="term" value="F:oxidoreductase activity"/>
    <property type="evidence" value="ECO:0007669"/>
    <property type="project" value="InterPro"/>
</dbReference>
<feature type="domain" description="Cytochrome b/b6 N-terminal region profile" evidence="26">
    <location>
        <begin position="20"/>
        <end position="205"/>
    </location>
</feature>
<evidence type="ECO:0000256" key="8">
    <source>
        <dbReference type="ARBA" id="ARBA00022692"/>
    </source>
</evidence>
<accession>A0A8K1SP79</accession>
<dbReference type="GO" id="GO:0006122">
    <property type="term" value="P:mitochondrial electron transport, ubiquinol to cytochrome c"/>
    <property type="evidence" value="ECO:0007669"/>
    <property type="project" value="TreeGrafter"/>
</dbReference>
<feature type="transmembrane region" description="Helical" evidence="24">
    <location>
        <begin position="347"/>
        <end position="370"/>
    </location>
</feature>
<keyword evidence="13 23" id="KW-0408">Iron</keyword>
<evidence type="ECO:0000256" key="9">
    <source>
        <dbReference type="ARBA" id="ARBA00022723"/>
    </source>
</evidence>
<evidence type="ECO:0000256" key="17">
    <source>
        <dbReference type="ARBA" id="ARBA00029812"/>
    </source>
</evidence>
<protein>
    <recommendedName>
        <fullName evidence="4">Cytochrome b</fullName>
    </recommendedName>
    <alternativeName>
        <fullName evidence="18">Complex III subunit 3</fullName>
    </alternativeName>
    <alternativeName>
        <fullName evidence="19">Complex III subunit III</fullName>
    </alternativeName>
    <alternativeName>
        <fullName evidence="17">Cytochrome b-c1 complex subunit 3</fullName>
    </alternativeName>
    <alternativeName>
        <fullName evidence="20">Ubiquinol-cytochrome-c reductase complex cytochrome b subunit</fullName>
    </alternativeName>
</protein>
<evidence type="ECO:0000313" key="27">
    <source>
        <dbReference type="EMBL" id="UFP91250.1"/>
    </source>
</evidence>
<feature type="domain" description="Cytochrome b/b6 C-terminal region profile" evidence="25">
    <location>
        <begin position="259"/>
        <end position="360"/>
    </location>
</feature>
<organism evidence="27">
    <name type="scientific">Lucanus kanoi kanoi</name>
    <dbReference type="NCBI Taxonomy" id="619007"/>
    <lineage>
        <taxon>Eukaryota</taxon>
        <taxon>Metazoa</taxon>
        <taxon>Ecdysozoa</taxon>
        <taxon>Arthropoda</taxon>
        <taxon>Hexapoda</taxon>
        <taxon>Insecta</taxon>
        <taxon>Pterygota</taxon>
        <taxon>Neoptera</taxon>
        <taxon>Endopterygota</taxon>
        <taxon>Coleoptera</taxon>
        <taxon>Polyphaga</taxon>
        <taxon>Scarabaeiformia</taxon>
        <taxon>Lucanidae</taxon>
        <taxon>Lucaninae</taxon>
        <taxon>Lucanus</taxon>
    </lineage>
</organism>
<evidence type="ECO:0000256" key="2">
    <source>
        <dbReference type="ARBA" id="ARBA00004448"/>
    </source>
</evidence>
<dbReference type="InterPro" id="IPR048260">
    <property type="entry name" value="Cytochrome_b_C_euk/bac"/>
</dbReference>
<sequence>MKTPMRKISPVTKIINNALIDLPSPSNISAWWNFGSLLGLCLSIQIITGIFLAMHYTANTDLAFSSVIHISRDVNYGWIIRTLHANGASFFFICLYLHVGRGLYYSSYNLELTWTAGVLILFCTMAAAFLGYVLPWGQMSFWGATVITNLLSAIPYLGMTIVQWLWGGFAIDNATLTRFFALHFLLPFIVLALVMIHLLFLHQTGSNNPLGTNSNIDKVPFHPFFSYKDVFGFILMSSILSLLVLISPNLLSDPENFIPANPLVTPIHIQPEWYFLFAYAILRSIPNKLGGVIALVMSIAILLILPFTSKKLFQSTQFYPINKFLFWLFVATIILLTWIGARPVEDPYVVTGQALTLIYFIYFLVNPLVYKFWDLLIFKT</sequence>
<evidence type="ECO:0000256" key="6">
    <source>
        <dbReference type="ARBA" id="ARBA00022617"/>
    </source>
</evidence>
<dbReference type="CDD" id="cd00290">
    <property type="entry name" value="cytochrome_b_C"/>
    <property type="match status" value="1"/>
</dbReference>
<keyword evidence="5" id="KW-0813">Transport</keyword>
<dbReference type="Pfam" id="PF00032">
    <property type="entry name" value="Cytochrom_B_C"/>
    <property type="match status" value="1"/>
</dbReference>
<evidence type="ECO:0000256" key="21">
    <source>
        <dbReference type="ARBA" id="ARBA00061233"/>
    </source>
</evidence>
<keyword evidence="6 23" id="KW-0349">Heme</keyword>
<dbReference type="InterPro" id="IPR048259">
    <property type="entry name" value="Cytochrome_b_N_euk/bac"/>
</dbReference>
<gene>
    <name evidence="27" type="primary">CYTB</name>
</gene>
<dbReference type="SUPFAM" id="SSF81648">
    <property type="entry name" value="a domain/subunit of cytochrome bc1 complex (Ubiquinol-cytochrome c reductase)"/>
    <property type="match status" value="1"/>
</dbReference>
<dbReference type="GO" id="GO:0005743">
    <property type="term" value="C:mitochondrial inner membrane"/>
    <property type="evidence" value="ECO:0007669"/>
    <property type="project" value="UniProtKB-SubCell"/>
</dbReference>
<dbReference type="PANTHER" id="PTHR19271:SF16">
    <property type="entry name" value="CYTOCHROME B"/>
    <property type="match status" value="1"/>
</dbReference>
<keyword evidence="14" id="KW-0830">Ubiquinone</keyword>
<dbReference type="GO" id="GO:0045275">
    <property type="term" value="C:respiratory chain complex III"/>
    <property type="evidence" value="ECO:0007669"/>
    <property type="project" value="InterPro"/>
</dbReference>
<evidence type="ECO:0000256" key="7">
    <source>
        <dbReference type="ARBA" id="ARBA00022660"/>
    </source>
</evidence>
<keyword evidence="9 23" id="KW-0479">Metal-binding</keyword>
<dbReference type="PIRSF" id="PIRSF038885">
    <property type="entry name" value="COB"/>
    <property type="match status" value="1"/>
</dbReference>
<evidence type="ECO:0000256" key="1">
    <source>
        <dbReference type="ARBA" id="ARBA00002566"/>
    </source>
</evidence>
<dbReference type="InterPro" id="IPR027387">
    <property type="entry name" value="Cytb/b6-like_sf"/>
</dbReference>
<evidence type="ECO:0000256" key="5">
    <source>
        <dbReference type="ARBA" id="ARBA00022448"/>
    </source>
</evidence>